<dbReference type="GO" id="GO:0004190">
    <property type="term" value="F:aspartic-type endopeptidase activity"/>
    <property type="evidence" value="ECO:0007669"/>
    <property type="project" value="UniProtKB-EC"/>
</dbReference>
<evidence type="ECO:0000256" key="1">
    <source>
        <dbReference type="ARBA" id="ARBA00006139"/>
    </source>
</evidence>
<comment type="subcellular location">
    <subcellularLocation>
        <location evidence="9">Cell membrane</location>
        <topology evidence="9">Multi-pass membrane protein</topology>
    </subcellularLocation>
</comment>
<evidence type="ECO:0000313" key="12">
    <source>
        <dbReference type="EMBL" id="MDD7972449.1"/>
    </source>
</evidence>
<dbReference type="Pfam" id="PF01252">
    <property type="entry name" value="Peptidase_A8"/>
    <property type="match status" value="1"/>
</dbReference>
<evidence type="ECO:0000256" key="10">
    <source>
        <dbReference type="RuleBase" id="RU000594"/>
    </source>
</evidence>
<dbReference type="PANTHER" id="PTHR33695">
    <property type="entry name" value="LIPOPROTEIN SIGNAL PEPTIDASE"/>
    <property type="match status" value="1"/>
</dbReference>
<dbReference type="NCBIfam" id="TIGR00077">
    <property type="entry name" value="lspA"/>
    <property type="match status" value="1"/>
</dbReference>
<evidence type="ECO:0000256" key="5">
    <source>
        <dbReference type="ARBA" id="ARBA00022750"/>
    </source>
</evidence>
<feature type="active site" evidence="9">
    <location>
        <position position="117"/>
    </location>
</feature>
<comment type="catalytic activity">
    <reaction evidence="9 10">
        <text>Release of signal peptides from bacterial membrane prolipoproteins. Hydrolyzes -Xaa-Yaa-Zaa-|-(S,diacylglyceryl)Cys-, in which Xaa is hydrophobic (preferably Leu), and Yaa (Ala or Ser) and Zaa (Gly or Ala) have small, neutral side chains.</text>
        <dbReference type="EC" id="3.4.23.36"/>
    </reaction>
</comment>
<keyword evidence="6 9" id="KW-0378">Hydrolase</keyword>
<dbReference type="HAMAP" id="MF_00161">
    <property type="entry name" value="LspA"/>
    <property type="match status" value="1"/>
</dbReference>
<dbReference type="PRINTS" id="PR00781">
    <property type="entry name" value="LIPOSIGPTASE"/>
</dbReference>
<keyword evidence="7 9" id="KW-1133">Transmembrane helix</keyword>
<dbReference type="InterPro" id="IPR001872">
    <property type="entry name" value="Peptidase_A8"/>
</dbReference>
<evidence type="ECO:0000256" key="6">
    <source>
        <dbReference type="ARBA" id="ARBA00022801"/>
    </source>
</evidence>
<evidence type="ECO:0000256" key="4">
    <source>
        <dbReference type="ARBA" id="ARBA00022692"/>
    </source>
</evidence>
<comment type="caution">
    <text evidence="9">Lacks conserved residue(s) required for the propagation of feature annotation.</text>
</comment>
<keyword evidence="13" id="KW-1185">Reference proteome</keyword>
<comment type="function">
    <text evidence="9 10">This protein specifically catalyzes the removal of signal peptides from prolipoproteins.</text>
</comment>
<evidence type="ECO:0000256" key="11">
    <source>
        <dbReference type="RuleBase" id="RU004181"/>
    </source>
</evidence>
<comment type="caution">
    <text evidence="12">The sequence shown here is derived from an EMBL/GenBank/DDBJ whole genome shotgun (WGS) entry which is preliminary data.</text>
</comment>
<keyword evidence="4 9" id="KW-0812">Transmembrane</keyword>
<keyword evidence="8 9" id="KW-0472">Membrane</keyword>
<comment type="pathway">
    <text evidence="9">Protein modification; lipoprotein biosynthesis (signal peptide cleavage).</text>
</comment>
<reference evidence="12" key="1">
    <citation type="submission" date="2023-02" db="EMBL/GenBank/DDBJ databases">
        <title>Description of Roseinatronobacter alkalisoli sp. nov., an alkaliphilic bacerium isolated from soda soil.</title>
        <authorList>
            <person name="Wei W."/>
        </authorList>
    </citation>
    <scope>NUCLEOTIDE SEQUENCE</scope>
    <source>
        <strain evidence="12">HJB301</strain>
    </source>
</reference>
<keyword evidence="5 9" id="KW-0064">Aspartyl protease</keyword>
<evidence type="ECO:0000256" key="3">
    <source>
        <dbReference type="ARBA" id="ARBA00022670"/>
    </source>
</evidence>
<comment type="similarity">
    <text evidence="1 9 11">Belongs to the peptidase A8 family.</text>
</comment>
<sequence length="160" mass="17141">MRIAIGVAATVLVADQASKWAVVDVMGLDQRLFIPVFDPFLNFAMAWNTGINFGLFSSGSGAARAVLVALALAICAWVWVWVRRDGARKWMQVAAGFLIGGALGNVIDRLRWGAVADFINMSCCGLQNPYSFNIADIAVFAGAFGLILFSGRGEKHKDAG</sequence>
<keyword evidence="2 9" id="KW-1003">Cell membrane</keyword>
<evidence type="ECO:0000256" key="9">
    <source>
        <dbReference type="HAMAP-Rule" id="MF_00161"/>
    </source>
</evidence>
<dbReference type="Proteomes" id="UP001431784">
    <property type="component" value="Unassembled WGS sequence"/>
</dbReference>
<gene>
    <name evidence="9 12" type="primary">lspA</name>
    <name evidence="12" type="ORF">PUT78_15220</name>
</gene>
<dbReference type="EMBL" id="JAQZSM010000015">
    <property type="protein sequence ID" value="MDD7972449.1"/>
    <property type="molecule type" value="Genomic_DNA"/>
</dbReference>
<keyword evidence="3 9" id="KW-0645">Protease</keyword>
<feature type="transmembrane region" description="Helical" evidence="9">
    <location>
        <begin position="93"/>
        <end position="110"/>
    </location>
</feature>
<dbReference type="PROSITE" id="PS00855">
    <property type="entry name" value="SPASE_II"/>
    <property type="match status" value="1"/>
</dbReference>
<evidence type="ECO:0000256" key="8">
    <source>
        <dbReference type="ARBA" id="ARBA00023136"/>
    </source>
</evidence>
<accession>A0ABT5TBE1</accession>
<name>A0ABT5TBE1_9RHOB</name>
<feature type="transmembrane region" description="Helical" evidence="9">
    <location>
        <begin position="130"/>
        <end position="149"/>
    </location>
</feature>
<dbReference type="RefSeq" id="WP_274353120.1">
    <property type="nucleotide sequence ID" value="NZ_JAQZSM010000015.1"/>
</dbReference>
<evidence type="ECO:0000256" key="7">
    <source>
        <dbReference type="ARBA" id="ARBA00022989"/>
    </source>
</evidence>
<evidence type="ECO:0000313" key="13">
    <source>
        <dbReference type="Proteomes" id="UP001431784"/>
    </source>
</evidence>
<protein>
    <recommendedName>
        <fullName evidence="9">Lipoprotein signal peptidase</fullName>
        <ecNumber evidence="9">3.4.23.36</ecNumber>
    </recommendedName>
    <alternativeName>
        <fullName evidence="9">Prolipoprotein signal peptidase</fullName>
    </alternativeName>
    <alternativeName>
        <fullName evidence="9">Signal peptidase II</fullName>
        <shortName evidence="9">SPase II</shortName>
    </alternativeName>
</protein>
<dbReference type="PANTHER" id="PTHR33695:SF1">
    <property type="entry name" value="LIPOPROTEIN SIGNAL PEPTIDASE"/>
    <property type="match status" value="1"/>
</dbReference>
<proteinExistence type="inferred from homology"/>
<feature type="active site" evidence="9">
    <location>
        <position position="136"/>
    </location>
</feature>
<feature type="transmembrane region" description="Helical" evidence="9">
    <location>
        <begin position="62"/>
        <end position="81"/>
    </location>
</feature>
<dbReference type="EC" id="3.4.23.36" evidence="9"/>
<evidence type="ECO:0000256" key="2">
    <source>
        <dbReference type="ARBA" id="ARBA00022475"/>
    </source>
</evidence>
<organism evidence="12 13">
    <name type="scientific">Roseinatronobacter alkalisoli</name>
    <dbReference type="NCBI Taxonomy" id="3028235"/>
    <lineage>
        <taxon>Bacteria</taxon>
        <taxon>Pseudomonadati</taxon>
        <taxon>Pseudomonadota</taxon>
        <taxon>Alphaproteobacteria</taxon>
        <taxon>Rhodobacterales</taxon>
        <taxon>Paracoccaceae</taxon>
        <taxon>Roseinatronobacter</taxon>
    </lineage>
</organism>